<evidence type="ECO:0000259" key="2">
    <source>
        <dbReference type="Pfam" id="PF03372"/>
    </source>
</evidence>
<feature type="transmembrane region" description="Helical" evidence="1">
    <location>
        <begin position="53"/>
        <end position="71"/>
    </location>
</feature>
<dbReference type="RefSeq" id="WP_208095740.1">
    <property type="nucleotide sequence ID" value="NZ_JAGDYM010000004.1"/>
</dbReference>
<feature type="domain" description="Endonuclease/exonuclease/phosphatase" evidence="2">
    <location>
        <begin position="116"/>
        <end position="323"/>
    </location>
</feature>
<keyword evidence="1" id="KW-1133">Transmembrane helix</keyword>
<protein>
    <submittedName>
        <fullName evidence="3">Endonuclease/exonuclease/phosphatase family protein</fullName>
    </submittedName>
</protein>
<feature type="transmembrane region" description="Helical" evidence="1">
    <location>
        <begin position="78"/>
        <end position="99"/>
    </location>
</feature>
<evidence type="ECO:0000313" key="4">
    <source>
        <dbReference type="Proteomes" id="UP000664382"/>
    </source>
</evidence>
<keyword evidence="3" id="KW-0540">Nuclease</keyword>
<proteinExistence type="predicted"/>
<dbReference type="Proteomes" id="UP000664382">
    <property type="component" value="Unassembled WGS sequence"/>
</dbReference>
<organism evidence="3 4">
    <name type="scientific">Leucobacter weissii</name>
    <dbReference type="NCBI Taxonomy" id="1983706"/>
    <lineage>
        <taxon>Bacteria</taxon>
        <taxon>Bacillati</taxon>
        <taxon>Actinomycetota</taxon>
        <taxon>Actinomycetes</taxon>
        <taxon>Micrococcales</taxon>
        <taxon>Microbacteriaceae</taxon>
        <taxon>Leucobacter</taxon>
    </lineage>
</organism>
<dbReference type="Gene3D" id="3.60.10.10">
    <property type="entry name" value="Endonuclease/exonuclease/phosphatase"/>
    <property type="match status" value="1"/>
</dbReference>
<dbReference type="InterPro" id="IPR005135">
    <property type="entry name" value="Endo/exonuclease/phosphatase"/>
</dbReference>
<evidence type="ECO:0000256" key="1">
    <source>
        <dbReference type="SAM" id="Phobius"/>
    </source>
</evidence>
<accession>A0A939MPY9</accession>
<dbReference type="InterPro" id="IPR036691">
    <property type="entry name" value="Endo/exonu/phosph_ase_sf"/>
</dbReference>
<gene>
    <name evidence="3" type="ORF">J4H92_02945</name>
</gene>
<reference evidence="3" key="1">
    <citation type="submission" date="2021-03" db="EMBL/GenBank/DDBJ databases">
        <title>Leucobacter chromiisoli sp. nov., isolated from chromium-containing soil of chemical plant.</title>
        <authorList>
            <person name="Xu Z."/>
        </authorList>
    </citation>
    <scope>NUCLEOTIDE SEQUENCE</scope>
    <source>
        <strain evidence="3">S27</strain>
    </source>
</reference>
<keyword evidence="3" id="KW-0255">Endonuclease</keyword>
<dbReference type="Pfam" id="PF03372">
    <property type="entry name" value="Exo_endo_phos"/>
    <property type="match status" value="1"/>
</dbReference>
<feature type="transmembrane region" description="Helical" evidence="1">
    <location>
        <begin position="21"/>
        <end position="47"/>
    </location>
</feature>
<evidence type="ECO:0000313" key="3">
    <source>
        <dbReference type="EMBL" id="MBO1900904.1"/>
    </source>
</evidence>
<dbReference type="GO" id="GO:0004519">
    <property type="term" value="F:endonuclease activity"/>
    <property type="evidence" value="ECO:0007669"/>
    <property type="project" value="UniProtKB-KW"/>
</dbReference>
<dbReference type="AlphaFoldDB" id="A0A939MPY9"/>
<keyword evidence="4" id="KW-1185">Reference proteome</keyword>
<keyword evidence="3" id="KW-0378">Hydrolase</keyword>
<name>A0A939MPY9_9MICO</name>
<comment type="caution">
    <text evidence="3">The sequence shown here is derived from an EMBL/GenBank/DDBJ whole genome shotgun (WGS) entry which is preliminary data.</text>
</comment>
<dbReference type="EMBL" id="JAGDYM010000004">
    <property type="protein sequence ID" value="MBO1900904.1"/>
    <property type="molecule type" value="Genomic_DNA"/>
</dbReference>
<keyword evidence="1" id="KW-0472">Membrane</keyword>
<keyword evidence="1" id="KW-0812">Transmembrane</keyword>
<sequence>MLTRVLADLQIGTERAVRRRILLIVSLLVGIPFAVLPHLDLVVVGVIQSLQALVPVASIVVLACALVMLVLRAWGAAAVLAAAAVAGVLPTLTPTGAFAQADGVACGAEAAAFRVVSFNAQFGEADPGRLAAQIRDEDPDAVILVEATEPLIRALLVDEGLAEALPERSGEVSTGGASGSVILSAHPLRDEDRAPGSAFDQPTAVAAVPGFGDVRLVAVHPHPPIPGARLWRDGLGMLDRWLEAAPDETLIVAGDFNASYAHPAFRELAGGFVNASAAAGPIPWPTWPESDRPIPAFTAIDHVLVRGGAPAEWRSFAVEGSDHRGVAAGLRLCGA</sequence>
<dbReference type="SUPFAM" id="SSF56219">
    <property type="entry name" value="DNase I-like"/>
    <property type="match status" value="1"/>
</dbReference>